<dbReference type="EMBL" id="JAMSHJ010000004">
    <property type="protein sequence ID" value="KAI5421225.1"/>
    <property type="molecule type" value="Genomic_DNA"/>
</dbReference>
<accession>A0A9D4XLQ2</accession>
<dbReference type="AlphaFoldDB" id="A0A9D4XLQ2"/>
<evidence type="ECO:0000313" key="1">
    <source>
        <dbReference type="EMBL" id="KAI5421225.1"/>
    </source>
</evidence>
<name>A0A9D4XLQ2_PEA</name>
<sequence length="199" mass="22554">MNEMVYDAIRKFVNVLNVNANMENETVSECEVPNEEAQRFYDVLTSTNQPIYEGASEFRLSISVNDDRNGTPSPYVKALALGPNPKGTSRNISFLNGYKFHTEGCSRGKKGHTNGEENDFYGRITQIRHKHQSSKIDMLQGRYSIEQRAIEAKHGYWCYRRAAARYNEHGPSNSSGVMLPTRLQRGNKFGCATMHRAPL</sequence>
<keyword evidence="2" id="KW-1185">Reference proteome</keyword>
<proteinExistence type="predicted"/>
<protein>
    <submittedName>
        <fullName evidence="1">Uncharacterized protein</fullName>
    </submittedName>
</protein>
<evidence type="ECO:0000313" key="2">
    <source>
        <dbReference type="Proteomes" id="UP001058974"/>
    </source>
</evidence>
<reference evidence="1 2" key="1">
    <citation type="journal article" date="2022" name="Nat. Genet.">
        <title>Improved pea reference genome and pan-genome highlight genomic features and evolutionary characteristics.</title>
        <authorList>
            <person name="Yang T."/>
            <person name="Liu R."/>
            <person name="Luo Y."/>
            <person name="Hu S."/>
            <person name="Wang D."/>
            <person name="Wang C."/>
            <person name="Pandey M.K."/>
            <person name="Ge S."/>
            <person name="Xu Q."/>
            <person name="Li N."/>
            <person name="Li G."/>
            <person name="Huang Y."/>
            <person name="Saxena R.K."/>
            <person name="Ji Y."/>
            <person name="Li M."/>
            <person name="Yan X."/>
            <person name="He Y."/>
            <person name="Liu Y."/>
            <person name="Wang X."/>
            <person name="Xiang C."/>
            <person name="Varshney R.K."/>
            <person name="Ding H."/>
            <person name="Gao S."/>
            <person name="Zong X."/>
        </authorList>
    </citation>
    <scope>NUCLEOTIDE SEQUENCE [LARGE SCALE GENOMIC DNA]</scope>
    <source>
        <strain evidence="1 2">cv. Zhongwan 6</strain>
    </source>
</reference>
<dbReference type="Proteomes" id="UP001058974">
    <property type="component" value="Chromosome 4"/>
</dbReference>
<dbReference type="Gramene" id="Psat04G0489200-T1">
    <property type="protein sequence ID" value="KAI5421225.1"/>
    <property type="gene ID" value="KIW84_044892"/>
</dbReference>
<gene>
    <name evidence="1" type="ORF">KIW84_044892</name>
</gene>
<organism evidence="1 2">
    <name type="scientific">Pisum sativum</name>
    <name type="common">Garden pea</name>
    <name type="synonym">Lathyrus oleraceus</name>
    <dbReference type="NCBI Taxonomy" id="3888"/>
    <lineage>
        <taxon>Eukaryota</taxon>
        <taxon>Viridiplantae</taxon>
        <taxon>Streptophyta</taxon>
        <taxon>Embryophyta</taxon>
        <taxon>Tracheophyta</taxon>
        <taxon>Spermatophyta</taxon>
        <taxon>Magnoliopsida</taxon>
        <taxon>eudicotyledons</taxon>
        <taxon>Gunneridae</taxon>
        <taxon>Pentapetalae</taxon>
        <taxon>rosids</taxon>
        <taxon>fabids</taxon>
        <taxon>Fabales</taxon>
        <taxon>Fabaceae</taxon>
        <taxon>Papilionoideae</taxon>
        <taxon>50 kb inversion clade</taxon>
        <taxon>NPAAA clade</taxon>
        <taxon>Hologalegina</taxon>
        <taxon>IRL clade</taxon>
        <taxon>Fabeae</taxon>
        <taxon>Lathyrus</taxon>
    </lineage>
</organism>
<comment type="caution">
    <text evidence="1">The sequence shown here is derived from an EMBL/GenBank/DDBJ whole genome shotgun (WGS) entry which is preliminary data.</text>
</comment>